<accession>A0A0J8RW11</accession>
<proteinExistence type="predicted"/>
<reference evidence="2" key="1">
    <citation type="journal article" date="2010" name="Genome Res.">
        <title>Population genomic sequencing of Coccidioides fungi reveals recent hybridization and transposon control.</title>
        <authorList>
            <person name="Neafsey D.E."/>
            <person name="Barker B.M."/>
            <person name="Sharpton T.J."/>
            <person name="Stajich J.E."/>
            <person name="Park D.J."/>
            <person name="Whiston E."/>
            <person name="Hung C.-Y."/>
            <person name="McMahan C."/>
            <person name="White J."/>
            <person name="Sykes S."/>
            <person name="Heiman D."/>
            <person name="Young S."/>
            <person name="Zeng Q."/>
            <person name="Abouelleil A."/>
            <person name="Aftuck L."/>
            <person name="Bessette D."/>
            <person name="Brown A."/>
            <person name="FitzGerald M."/>
            <person name="Lui A."/>
            <person name="Macdonald J.P."/>
            <person name="Priest M."/>
            <person name="Orbach M.J."/>
            <person name="Galgiani J.N."/>
            <person name="Kirkland T.N."/>
            <person name="Cole G.T."/>
            <person name="Birren B.W."/>
            <person name="Henn M.R."/>
            <person name="Taylor J.W."/>
            <person name="Rounsley S.D."/>
        </authorList>
    </citation>
    <scope>NUCLEOTIDE SEQUENCE [LARGE SCALE GENOMIC DNA]</scope>
    <source>
        <strain evidence="2">H538.4</strain>
    </source>
</reference>
<evidence type="ECO:0000313" key="2">
    <source>
        <dbReference type="Proteomes" id="UP000054563"/>
    </source>
</evidence>
<dbReference type="VEuPathDB" id="FungiDB:CIHG_06439"/>
<dbReference type="AlphaFoldDB" id="A0A0J8RW11"/>
<evidence type="ECO:0000313" key="1">
    <source>
        <dbReference type="EMBL" id="KMU88771.1"/>
    </source>
</evidence>
<dbReference type="Proteomes" id="UP000054563">
    <property type="component" value="Unassembled WGS sequence"/>
</dbReference>
<sequence length="159" mass="17586">MAAASALAVTSIRSTFSALDALRMRRAPVQIPVESFVGAGRPVKGRVENCLIPRHRQIMTFSSAFSRKPMRKSSTRMKRMPFPQGLQRLCKRFEASSSTLVLSGGLLASVNDVRRMMLLSRMEAEGIDFAAVQAVRKPALYIYCQRAGAENPRLQPATE</sequence>
<dbReference type="EMBL" id="DS017007">
    <property type="protein sequence ID" value="KMU88771.1"/>
    <property type="molecule type" value="Genomic_DNA"/>
</dbReference>
<gene>
    <name evidence="1" type="ORF">CIHG_06439</name>
</gene>
<organism evidence="1 2">
    <name type="scientific">Coccidioides immitis H538.4</name>
    <dbReference type="NCBI Taxonomy" id="396776"/>
    <lineage>
        <taxon>Eukaryota</taxon>
        <taxon>Fungi</taxon>
        <taxon>Dikarya</taxon>
        <taxon>Ascomycota</taxon>
        <taxon>Pezizomycotina</taxon>
        <taxon>Eurotiomycetes</taxon>
        <taxon>Eurotiomycetidae</taxon>
        <taxon>Onygenales</taxon>
        <taxon>Onygenaceae</taxon>
        <taxon>Coccidioides</taxon>
    </lineage>
</organism>
<protein>
    <submittedName>
        <fullName evidence="1">Uncharacterized protein</fullName>
    </submittedName>
</protein>
<dbReference type="STRING" id="396776.A0A0J8RW11"/>
<name>A0A0J8RW11_COCIT</name>